<dbReference type="Proteomes" id="UP000685013">
    <property type="component" value="Chromosome 17"/>
</dbReference>
<feature type="domain" description="Prolamin-like" evidence="3">
    <location>
        <begin position="53"/>
        <end position="121"/>
    </location>
</feature>
<reference evidence="4 5" key="1">
    <citation type="journal article" date="2021" name="Hortic Res">
        <title>The domestication of Cucurbita argyrosperma as revealed by the genome of its wild relative.</title>
        <authorList>
            <person name="Barrera-Redondo J."/>
            <person name="Sanchez-de la Vega G."/>
            <person name="Aguirre-Liguori J.A."/>
            <person name="Castellanos-Morales G."/>
            <person name="Gutierrez-Guerrero Y.T."/>
            <person name="Aguirre-Dugua X."/>
            <person name="Aguirre-Planter E."/>
            <person name="Tenaillon M.I."/>
            <person name="Lira-Saade R."/>
            <person name="Eguiarte L.E."/>
        </authorList>
    </citation>
    <scope>NUCLEOTIDE SEQUENCE [LARGE SCALE GENOMIC DNA]</scope>
    <source>
        <strain evidence="4">JBR-2021</strain>
    </source>
</reference>
<proteinExistence type="predicted"/>
<dbReference type="Pfam" id="PF05617">
    <property type="entry name" value="Prolamin_like"/>
    <property type="match status" value="1"/>
</dbReference>
<dbReference type="InterPro" id="IPR008502">
    <property type="entry name" value="Prolamin-like"/>
</dbReference>
<comment type="caution">
    <text evidence="4">The sequence shown here is derived from an EMBL/GenBank/DDBJ whole genome shotgun (WGS) entry which is preliminary data.</text>
</comment>
<feature type="non-terminal residue" evidence="4">
    <location>
        <position position="1"/>
    </location>
</feature>
<dbReference type="EMBL" id="JAGKQH010000017">
    <property type="protein sequence ID" value="KAG6575249.1"/>
    <property type="molecule type" value="Genomic_DNA"/>
</dbReference>
<evidence type="ECO:0000313" key="5">
    <source>
        <dbReference type="Proteomes" id="UP000685013"/>
    </source>
</evidence>
<protein>
    <recommendedName>
        <fullName evidence="3">Prolamin-like domain-containing protein</fullName>
    </recommendedName>
</protein>
<keyword evidence="1 2" id="KW-0732">Signal</keyword>
<evidence type="ECO:0000313" key="4">
    <source>
        <dbReference type="EMBL" id="KAG6575249.1"/>
    </source>
</evidence>
<name>A0AAV6M543_9ROSI</name>
<accession>A0AAV6M543</accession>
<evidence type="ECO:0000256" key="1">
    <source>
        <dbReference type="ARBA" id="ARBA00022729"/>
    </source>
</evidence>
<dbReference type="AlphaFoldDB" id="A0AAV6M543"/>
<keyword evidence="5" id="KW-1185">Reference proteome</keyword>
<evidence type="ECO:0000259" key="3">
    <source>
        <dbReference type="Pfam" id="PF05617"/>
    </source>
</evidence>
<sequence>MAKETSTLGAMVVLLLAVNLQGFVRVTSADVDYNSPIWDRWLDEDRAYYLRPCLNLMKSAKCQVQLYNNYFNLSKEELDLNCCVFVKVMGKNCALDFAGWFDYPIFEVYKPNPMNLYKRCVARLSSSIPPMSL</sequence>
<feature type="chain" id="PRO_5043966819" description="Prolamin-like domain-containing protein" evidence="2">
    <location>
        <begin position="30"/>
        <end position="133"/>
    </location>
</feature>
<evidence type="ECO:0000256" key="2">
    <source>
        <dbReference type="SAM" id="SignalP"/>
    </source>
</evidence>
<feature type="signal peptide" evidence="2">
    <location>
        <begin position="1"/>
        <end position="29"/>
    </location>
</feature>
<gene>
    <name evidence="4" type="ORF">SDJN03_25888</name>
</gene>
<organism evidence="4 5">
    <name type="scientific">Cucurbita argyrosperma subsp. sororia</name>
    <dbReference type="NCBI Taxonomy" id="37648"/>
    <lineage>
        <taxon>Eukaryota</taxon>
        <taxon>Viridiplantae</taxon>
        <taxon>Streptophyta</taxon>
        <taxon>Embryophyta</taxon>
        <taxon>Tracheophyta</taxon>
        <taxon>Spermatophyta</taxon>
        <taxon>Magnoliopsida</taxon>
        <taxon>eudicotyledons</taxon>
        <taxon>Gunneridae</taxon>
        <taxon>Pentapetalae</taxon>
        <taxon>rosids</taxon>
        <taxon>fabids</taxon>
        <taxon>Cucurbitales</taxon>
        <taxon>Cucurbitaceae</taxon>
        <taxon>Cucurbiteae</taxon>
        <taxon>Cucurbita</taxon>
    </lineage>
</organism>